<dbReference type="EMBL" id="JAWWNJ010000014">
    <property type="protein sequence ID" value="KAK7041041.1"/>
    <property type="molecule type" value="Genomic_DNA"/>
</dbReference>
<protein>
    <submittedName>
        <fullName evidence="1">Uncharacterized protein</fullName>
    </submittedName>
</protein>
<evidence type="ECO:0000313" key="1">
    <source>
        <dbReference type="EMBL" id="KAK7041041.1"/>
    </source>
</evidence>
<comment type="caution">
    <text evidence="1">The sequence shown here is derived from an EMBL/GenBank/DDBJ whole genome shotgun (WGS) entry which is preliminary data.</text>
</comment>
<sequence length="192" mass="21680">MAHRKSSKRLGHFPWSTYHNLASPRRLCLLASAAIMPPEGGDLHPALRSALNSSRKMRGGAPLPNTPTIQRRLQFKYVPRLLRPQNKSKLVLLVSPLLSLQKQQGNVNHNVQLRVLMTCQMQTLRRPSIITTRGCTRVCFKLKVSYHSLPFVSLWLITVCDCWYSGVNAHSTLRLLRLVASSDINEISDITC</sequence>
<dbReference type="Proteomes" id="UP001362999">
    <property type="component" value="Unassembled WGS sequence"/>
</dbReference>
<organism evidence="1 2">
    <name type="scientific">Favolaschia claudopus</name>
    <dbReference type="NCBI Taxonomy" id="2862362"/>
    <lineage>
        <taxon>Eukaryota</taxon>
        <taxon>Fungi</taxon>
        <taxon>Dikarya</taxon>
        <taxon>Basidiomycota</taxon>
        <taxon>Agaricomycotina</taxon>
        <taxon>Agaricomycetes</taxon>
        <taxon>Agaricomycetidae</taxon>
        <taxon>Agaricales</taxon>
        <taxon>Marasmiineae</taxon>
        <taxon>Mycenaceae</taxon>
        <taxon>Favolaschia</taxon>
    </lineage>
</organism>
<dbReference type="AlphaFoldDB" id="A0AAW0CRY5"/>
<accession>A0AAW0CRY5</accession>
<reference evidence="1 2" key="1">
    <citation type="journal article" date="2024" name="J Genomics">
        <title>Draft genome sequencing and assembly of Favolaschia claudopus CIRM-BRFM 2984 isolated from oak limbs.</title>
        <authorList>
            <person name="Navarro D."/>
            <person name="Drula E."/>
            <person name="Chaduli D."/>
            <person name="Cazenave R."/>
            <person name="Ahrendt S."/>
            <person name="Wang J."/>
            <person name="Lipzen A."/>
            <person name="Daum C."/>
            <person name="Barry K."/>
            <person name="Grigoriev I.V."/>
            <person name="Favel A."/>
            <person name="Rosso M.N."/>
            <person name="Martin F."/>
        </authorList>
    </citation>
    <scope>NUCLEOTIDE SEQUENCE [LARGE SCALE GENOMIC DNA]</scope>
    <source>
        <strain evidence="1 2">CIRM-BRFM 2984</strain>
    </source>
</reference>
<name>A0AAW0CRY5_9AGAR</name>
<gene>
    <name evidence="1" type="ORF">R3P38DRAFT_3179565</name>
</gene>
<proteinExistence type="predicted"/>
<keyword evidence="2" id="KW-1185">Reference proteome</keyword>
<evidence type="ECO:0000313" key="2">
    <source>
        <dbReference type="Proteomes" id="UP001362999"/>
    </source>
</evidence>